<keyword evidence="2" id="KW-1185">Reference proteome</keyword>
<dbReference type="AlphaFoldDB" id="A0A9P4GGC6"/>
<organism evidence="1 2">
    <name type="scientific">Cucurbitaria berberidis CBS 394.84</name>
    <dbReference type="NCBI Taxonomy" id="1168544"/>
    <lineage>
        <taxon>Eukaryota</taxon>
        <taxon>Fungi</taxon>
        <taxon>Dikarya</taxon>
        <taxon>Ascomycota</taxon>
        <taxon>Pezizomycotina</taxon>
        <taxon>Dothideomycetes</taxon>
        <taxon>Pleosporomycetidae</taxon>
        <taxon>Pleosporales</taxon>
        <taxon>Pleosporineae</taxon>
        <taxon>Cucurbitariaceae</taxon>
        <taxon>Cucurbitaria</taxon>
    </lineage>
</organism>
<dbReference type="Proteomes" id="UP000800039">
    <property type="component" value="Unassembled WGS sequence"/>
</dbReference>
<reference evidence="1" key="1">
    <citation type="submission" date="2020-01" db="EMBL/GenBank/DDBJ databases">
        <authorList>
            <consortium name="DOE Joint Genome Institute"/>
            <person name="Haridas S."/>
            <person name="Albert R."/>
            <person name="Binder M."/>
            <person name="Bloem J."/>
            <person name="Labutti K."/>
            <person name="Salamov A."/>
            <person name="Andreopoulos B."/>
            <person name="Baker S.E."/>
            <person name="Barry K."/>
            <person name="Bills G."/>
            <person name="Bluhm B.H."/>
            <person name="Cannon C."/>
            <person name="Castanera R."/>
            <person name="Culley D.E."/>
            <person name="Daum C."/>
            <person name="Ezra D."/>
            <person name="Gonzalez J.B."/>
            <person name="Henrissat B."/>
            <person name="Kuo A."/>
            <person name="Liang C."/>
            <person name="Lipzen A."/>
            <person name="Lutzoni F."/>
            <person name="Magnuson J."/>
            <person name="Mondo S."/>
            <person name="Nolan M."/>
            <person name="Ohm R."/>
            <person name="Pangilinan J."/>
            <person name="Park H.-J."/>
            <person name="Ramirez L."/>
            <person name="Alfaro M."/>
            <person name="Sun H."/>
            <person name="Tritt A."/>
            <person name="Yoshinaga Y."/>
            <person name="Zwiers L.-H."/>
            <person name="Turgeon B.G."/>
            <person name="Goodwin S.B."/>
            <person name="Spatafora J.W."/>
            <person name="Crous P.W."/>
            <person name="Grigoriev I.V."/>
        </authorList>
    </citation>
    <scope>NUCLEOTIDE SEQUENCE</scope>
    <source>
        <strain evidence="1">CBS 394.84</strain>
    </source>
</reference>
<accession>A0A9P4GGC6</accession>
<dbReference type="InterPro" id="IPR011990">
    <property type="entry name" value="TPR-like_helical_dom_sf"/>
</dbReference>
<name>A0A9P4GGC6_9PLEO</name>
<dbReference type="EMBL" id="ML976616">
    <property type="protein sequence ID" value="KAF1844857.1"/>
    <property type="molecule type" value="Genomic_DNA"/>
</dbReference>
<evidence type="ECO:0000313" key="1">
    <source>
        <dbReference type="EMBL" id="KAF1844857.1"/>
    </source>
</evidence>
<dbReference type="OrthoDB" id="5229512at2759"/>
<dbReference type="RefSeq" id="XP_040787420.1">
    <property type="nucleotide sequence ID" value="XM_040928914.1"/>
</dbReference>
<evidence type="ECO:0000313" key="2">
    <source>
        <dbReference type="Proteomes" id="UP000800039"/>
    </source>
</evidence>
<comment type="caution">
    <text evidence="1">The sequence shown here is derived from an EMBL/GenBank/DDBJ whole genome shotgun (WGS) entry which is preliminary data.</text>
</comment>
<gene>
    <name evidence="1" type="ORF">K460DRAFT_286700</name>
</gene>
<dbReference type="Gene3D" id="1.25.40.10">
    <property type="entry name" value="Tetratricopeptide repeat domain"/>
    <property type="match status" value="1"/>
</dbReference>
<sequence length="418" mass="47656">MASSFSAPFRFRDLPSEIRNKIYRNLLCEVSPAPTTVDTTDMFSLALIRHSIDSALLRTSTEIYHEAYAVLIKTNRFVKITVERGVPLRLLIKGLGVRVITENKALVERFKGYVLAVHLGRKTPSQVPEDHESAPLLKACNLMILHRDMEKFCEALTDGDAHTPGFSECIQISITVAPVLNEMPRERYTPSLEEFFSEKTQETLVAPFRKILRGYNAVTLNGHIADDLAKAVREDMGQEKWSDPRSVLEELLAAKQNGSRLFQERKFEEACLCWQDAVVDIEKIIQSSSWVTLVRRGGEPFFSQLAELYFLMRLNIAHIEIFAMQKPGNIYFACLMAEDALKSATRSLKKGFWARGYKYQPSIKHLAKLWYRYALFLRLQGEPGTEEQALMHINKALRLQPDDAAILKEKQNILASMQ</sequence>
<dbReference type="SUPFAM" id="SSF48452">
    <property type="entry name" value="TPR-like"/>
    <property type="match status" value="1"/>
</dbReference>
<dbReference type="GeneID" id="63846166"/>
<protein>
    <submittedName>
        <fullName evidence="1">Uncharacterized protein</fullName>
    </submittedName>
</protein>
<proteinExistence type="predicted"/>